<dbReference type="SUPFAM" id="SSF53686">
    <property type="entry name" value="Tryptophan synthase beta subunit-like PLP-dependent enzymes"/>
    <property type="match status" value="1"/>
</dbReference>
<evidence type="ECO:0000256" key="6">
    <source>
        <dbReference type="ARBA" id="ARBA00022605"/>
    </source>
</evidence>
<evidence type="ECO:0000256" key="1">
    <source>
        <dbReference type="ARBA" id="ARBA00001933"/>
    </source>
</evidence>
<comment type="function">
    <text evidence="2 12">The beta subunit is responsible for the synthesis of L-tryptophan from indole and L-serine.</text>
</comment>
<comment type="subunit">
    <text evidence="5 12">Tetramer of two alpha and two beta chains.</text>
</comment>
<dbReference type="GO" id="GO:0030170">
    <property type="term" value="F:pyridoxal phosphate binding"/>
    <property type="evidence" value="ECO:0007669"/>
    <property type="project" value="InterPro"/>
</dbReference>
<evidence type="ECO:0000313" key="15">
    <source>
        <dbReference type="Proteomes" id="UP001303587"/>
    </source>
</evidence>
<organism evidence="14 15">
    <name type="scientific">Methanolapillus millepedarum</name>
    <dbReference type="NCBI Taxonomy" id="3028296"/>
    <lineage>
        <taxon>Archaea</taxon>
        <taxon>Methanobacteriati</taxon>
        <taxon>Methanobacteriota</taxon>
        <taxon>Stenosarchaea group</taxon>
        <taxon>Methanomicrobia</taxon>
        <taxon>Methanosarcinales</taxon>
        <taxon>Methanosarcinaceae</taxon>
        <taxon>Methanolapillus</taxon>
    </lineage>
</organism>
<dbReference type="GO" id="GO:0005737">
    <property type="term" value="C:cytoplasm"/>
    <property type="evidence" value="ECO:0007669"/>
    <property type="project" value="TreeGrafter"/>
</dbReference>
<accession>A0AA97A396</accession>
<evidence type="ECO:0000256" key="3">
    <source>
        <dbReference type="ARBA" id="ARBA00004733"/>
    </source>
</evidence>
<dbReference type="PANTHER" id="PTHR48077">
    <property type="entry name" value="TRYPTOPHAN SYNTHASE-RELATED"/>
    <property type="match status" value="1"/>
</dbReference>
<dbReference type="PIRSF" id="PIRSF500824">
    <property type="entry name" value="TrpB_prok"/>
    <property type="match status" value="1"/>
</dbReference>
<dbReference type="NCBIfam" id="NF009057">
    <property type="entry name" value="PRK12391.1"/>
    <property type="match status" value="1"/>
</dbReference>
<evidence type="ECO:0000256" key="4">
    <source>
        <dbReference type="ARBA" id="ARBA00009982"/>
    </source>
</evidence>
<dbReference type="PIRSF" id="PIRSF001413">
    <property type="entry name" value="Trp_syn_beta"/>
    <property type="match status" value="1"/>
</dbReference>
<dbReference type="PANTHER" id="PTHR48077:SF6">
    <property type="entry name" value="TRYPTOPHAN SYNTHASE"/>
    <property type="match status" value="1"/>
</dbReference>
<comment type="similarity">
    <text evidence="4 12">Belongs to the TrpB family.</text>
</comment>
<keyword evidence="6 12" id="KW-0028">Amino-acid biosynthesis</keyword>
<comment type="cofactor">
    <cofactor evidence="1 12">
        <name>pyridoxal 5'-phosphate</name>
        <dbReference type="ChEBI" id="CHEBI:597326"/>
    </cofactor>
</comment>
<evidence type="ECO:0000256" key="8">
    <source>
        <dbReference type="ARBA" id="ARBA00022898"/>
    </source>
</evidence>
<evidence type="ECO:0000256" key="10">
    <source>
        <dbReference type="ARBA" id="ARBA00023239"/>
    </source>
</evidence>
<evidence type="ECO:0000256" key="5">
    <source>
        <dbReference type="ARBA" id="ARBA00011270"/>
    </source>
</evidence>
<feature type="modified residue" description="N6-(pyridoxal phosphate)lysine" evidence="12">
    <location>
        <position position="114"/>
    </location>
</feature>
<evidence type="ECO:0000256" key="2">
    <source>
        <dbReference type="ARBA" id="ARBA00002786"/>
    </source>
</evidence>
<dbReference type="Pfam" id="PF00291">
    <property type="entry name" value="PALP"/>
    <property type="match status" value="1"/>
</dbReference>
<dbReference type="Proteomes" id="UP001303587">
    <property type="component" value="Chromosome"/>
</dbReference>
<dbReference type="EC" id="4.2.1.20" evidence="12"/>
<dbReference type="Gene3D" id="3.40.50.1100">
    <property type="match status" value="2"/>
</dbReference>
<name>A0AA97A396_9EURY</name>
<evidence type="ECO:0000256" key="7">
    <source>
        <dbReference type="ARBA" id="ARBA00022822"/>
    </source>
</evidence>
<dbReference type="InterPro" id="IPR001926">
    <property type="entry name" value="TrpB-like_PALP"/>
</dbReference>
<keyword evidence="10 12" id="KW-0456">Lyase</keyword>
<dbReference type="AlphaFoldDB" id="A0AA97A396"/>
<protein>
    <recommendedName>
        <fullName evidence="12">Tryptophan synthase beta chain</fullName>
        <ecNumber evidence="12">4.2.1.20</ecNumber>
    </recommendedName>
</protein>
<evidence type="ECO:0000259" key="13">
    <source>
        <dbReference type="Pfam" id="PF00291"/>
    </source>
</evidence>
<dbReference type="InterPro" id="IPR006316">
    <property type="entry name" value="Trp_synth_b-like"/>
</dbReference>
<comment type="catalytic activity">
    <reaction evidence="11 12">
        <text>(1S,2R)-1-C-(indol-3-yl)glycerol 3-phosphate + L-serine = D-glyceraldehyde 3-phosphate + L-tryptophan + H2O</text>
        <dbReference type="Rhea" id="RHEA:10532"/>
        <dbReference type="ChEBI" id="CHEBI:15377"/>
        <dbReference type="ChEBI" id="CHEBI:33384"/>
        <dbReference type="ChEBI" id="CHEBI:57912"/>
        <dbReference type="ChEBI" id="CHEBI:58866"/>
        <dbReference type="ChEBI" id="CHEBI:59776"/>
        <dbReference type="EC" id="4.2.1.20"/>
    </reaction>
</comment>
<comment type="pathway">
    <text evidence="3 12">Amino-acid biosynthesis; L-tryptophan biosynthesis; L-tryptophan from chorismate: step 5/5.</text>
</comment>
<evidence type="ECO:0000256" key="12">
    <source>
        <dbReference type="HAMAP-Rule" id="MF_00133"/>
    </source>
</evidence>
<dbReference type="GeneID" id="89229464"/>
<gene>
    <name evidence="12 14" type="primary">trpB</name>
    <name evidence="14" type="ORF">MsAc7_03440</name>
</gene>
<keyword evidence="8 12" id="KW-0663">Pyridoxal phosphate</keyword>
<dbReference type="GO" id="GO:0052684">
    <property type="term" value="F:L-serine hydro-lyase (adding indole, L-tryptophan-forming) activity"/>
    <property type="evidence" value="ECO:0007669"/>
    <property type="project" value="TreeGrafter"/>
</dbReference>
<dbReference type="InterPro" id="IPR036052">
    <property type="entry name" value="TrpB-like_PALP_sf"/>
</dbReference>
<dbReference type="EMBL" id="CP131060">
    <property type="protein sequence ID" value="WNY24818.1"/>
    <property type="molecule type" value="Genomic_DNA"/>
</dbReference>
<keyword evidence="15" id="KW-1185">Reference proteome</keyword>
<keyword evidence="7 12" id="KW-0822">Tryptophan biosynthesis</keyword>
<evidence type="ECO:0000256" key="11">
    <source>
        <dbReference type="ARBA" id="ARBA00049047"/>
    </source>
</evidence>
<proteinExistence type="inferred from homology"/>
<dbReference type="RefSeq" id="WP_338102882.1">
    <property type="nucleotide sequence ID" value="NZ_CP131060.1"/>
</dbReference>
<dbReference type="HAMAP" id="MF_00133">
    <property type="entry name" value="Trp_synth_beta"/>
    <property type="match status" value="1"/>
</dbReference>
<dbReference type="GO" id="GO:0004834">
    <property type="term" value="F:tryptophan synthase activity"/>
    <property type="evidence" value="ECO:0007669"/>
    <property type="project" value="UniProtKB-UniRule"/>
</dbReference>
<dbReference type="NCBIfam" id="TIGR01415">
    <property type="entry name" value="trpB_rel"/>
    <property type="match status" value="1"/>
</dbReference>
<sequence>MVTDYHKVQLDENDMPKKWYNIVSDLKTPLDPPMNPATGQVATAKDLEPVFAKELIRQEMSTEQYIDIPAEVLDIYKAFRPNPLRRAVMLEKYLKTPAKIYYKYEGESPTGSHKTNSSIPQVYYNMKQGVERLTTETGAGQWGSALAFACNHFGLESMIYMVRSSFAQKPHRKTLMNLWNGKVLASPSNNTEFGRRVLKETPDTPGTLGIAITEAVEDALRTPNTRYTLGSVLNHVMLHQTIIGLEAQKQFEMIEDYPDYVIACCGGGSNFSGLAFPFVKDKMDKNLDTQIIAVEPESCPSLTQGEYRYDFGDTGAMTPKIKMYTLGCDFVPPSMHAGGLRYHGCSPIVSNLYADGLISAEALGQKDIFNAGILFSQTEGITAAPESTHAICCAINKALECKKTGEEKTIVFNLSGHGLLDMSFYQEFLEGKIK</sequence>
<keyword evidence="9 12" id="KW-0057">Aromatic amino acid biosynthesis</keyword>
<evidence type="ECO:0000313" key="14">
    <source>
        <dbReference type="EMBL" id="WNY24818.1"/>
    </source>
</evidence>
<feature type="domain" description="Tryptophan synthase beta chain-like PALP" evidence="13">
    <location>
        <begin position="78"/>
        <end position="416"/>
    </location>
</feature>
<evidence type="ECO:0000256" key="9">
    <source>
        <dbReference type="ARBA" id="ARBA00023141"/>
    </source>
</evidence>
<dbReference type="InterPro" id="IPR023026">
    <property type="entry name" value="Trp_synth_beta/beta-like"/>
</dbReference>
<reference evidence="14 15" key="1">
    <citation type="submission" date="2023-07" db="EMBL/GenBank/DDBJ databases">
        <title>Closed genoem sequence of Methanosarcinaceae archaeon Ac7.</title>
        <authorList>
            <person name="Poehlein A."/>
            <person name="Protasov E."/>
            <person name="Platt K."/>
            <person name="Reeh H."/>
            <person name="Daniel R."/>
            <person name="Brune A."/>
        </authorList>
    </citation>
    <scope>NUCLEOTIDE SEQUENCE [LARGE SCALE GENOMIC DNA]</scope>
    <source>
        <strain evidence="14 15">Ac7</strain>
    </source>
</reference>